<feature type="transmembrane region" description="Helical" evidence="11">
    <location>
        <begin position="20"/>
        <end position="41"/>
    </location>
</feature>
<comment type="subcellular location">
    <subcellularLocation>
        <location evidence="1">Membrane</location>
        <topology evidence="1">Multi-pass membrane protein</topology>
    </subcellularLocation>
</comment>
<evidence type="ECO:0000256" key="5">
    <source>
        <dbReference type="ARBA" id="ARBA00022692"/>
    </source>
</evidence>
<evidence type="ECO:0000313" key="12">
    <source>
        <dbReference type="EMBL" id="MPN03468.1"/>
    </source>
</evidence>
<keyword evidence="10" id="KW-0066">ATP synthesis</keyword>
<feature type="transmembrane region" description="Helical" evidence="11">
    <location>
        <begin position="139"/>
        <end position="159"/>
    </location>
</feature>
<proteinExistence type="inferred from homology"/>
<evidence type="ECO:0000256" key="7">
    <source>
        <dbReference type="ARBA" id="ARBA00022989"/>
    </source>
</evidence>
<comment type="similarity">
    <text evidence="2">Belongs to the ATPase A chain family.</text>
</comment>
<dbReference type="PRINTS" id="PR00123">
    <property type="entry name" value="ATPASEA"/>
</dbReference>
<dbReference type="GO" id="GO:0046933">
    <property type="term" value="F:proton-transporting ATP synthase activity, rotational mechanism"/>
    <property type="evidence" value="ECO:0007669"/>
    <property type="project" value="TreeGrafter"/>
</dbReference>
<evidence type="ECO:0000256" key="8">
    <source>
        <dbReference type="ARBA" id="ARBA00023065"/>
    </source>
</evidence>
<dbReference type="Gene3D" id="1.20.120.220">
    <property type="entry name" value="ATP synthase, F0 complex, subunit A"/>
    <property type="match status" value="1"/>
</dbReference>
<comment type="caution">
    <text evidence="12">The sequence shown here is derived from an EMBL/GenBank/DDBJ whole genome shotgun (WGS) entry which is preliminary data.</text>
</comment>
<dbReference type="InterPro" id="IPR035908">
    <property type="entry name" value="F0_ATP_A_sf"/>
</dbReference>
<feature type="transmembrane region" description="Helical" evidence="11">
    <location>
        <begin position="217"/>
        <end position="236"/>
    </location>
</feature>
<evidence type="ECO:0000256" key="6">
    <source>
        <dbReference type="ARBA" id="ARBA00022781"/>
    </source>
</evidence>
<name>A0A645EN72_9ZZZZ</name>
<accession>A0A645EN72</accession>
<dbReference type="EMBL" id="VSSQ01049384">
    <property type="protein sequence ID" value="MPN03468.1"/>
    <property type="molecule type" value="Genomic_DNA"/>
</dbReference>
<sequence>MGDLANSFLTWNWNDDTIASLTSSLTIMFIMMVLAIIVFIASRHYNPLKKPHGIVGLFEIGVEAFDKLVADLMGPRFKGFGGYIFAIAMYLFLSFIWGLTGLPAPITNLAIPLSLGISTFILIHATAVRFNKFKYFKRYVEPFAVFLPINLLSMWAPLLSLTFRLFGNALAGWTLMSVVYYACEIASQAIFSFLPTGFNTLFIAPFITPLLHAYFDLFSAVIQTTIFIMLTMMFVSNEQPDEEEMKEKLAV</sequence>
<evidence type="ECO:0000256" key="4">
    <source>
        <dbReference type="ARBA" id="ARBA00022547"/>
    </source>
</evidence>
<dbReference type="CDD" id="cd00310">
    <property type="entry name" value="ATP-synt_Fo_a_6"/>
    <property type="match status" value="1"/>
</dbReference>
<dbReference type="InterPro" id="IPR045082">
    <property type="entry name" value="ATP_syn_F0_a_bact/chloroplast"/>
</dbReference>
<organism evidence="12">
    <name type="scientific">bioreactor metagenome</name>
    <dbReference type="NCBI Taxonomy" id="1076179"/>
    <lineage>
        <taxon>unclassified sequences</taxon>
        <taxon>metagenomes</taxon>
        <taxon>ecological metagenomes</taxon>
    </lineage>
</organism>
<dbReference type="GO" id="GO:0005886">
    <property type="term" value="C:plasma membrane"/>
    <property type="evidence" value="ECO:0007669"/>
    <property type="project" value="TreeGrafter"/>
</dbReference>
<dbReference type="Pfam" id="PF00119">
    <property type="entry name" value="ATP-synt_A"/>
    <property type="match status" value="1"/>
</dbReference>
<evidence type="ECO:0000256" key="1">
    <source>
        <dbReference type="ARBA" id="ARBA00004141"/>
    </source>
</evidence>
<dbReference type="PANTHER" id="PTHR42823">
    <property type="entry name" value="ATP SYNTHASE SUBUNIT A, CHLOROPLASTIC"/>
    <property type="match status" value="1"/>
</dbReference>
<evidence type="ECO:0000256" key="10">
    <source>
        <dbReference type="ARBA" id="ARBA00023310"/>
    </source>
</evidence>
<dbReference type="GO" id="GO:0042777">
    <property type="term" value="P:proton motive force-driven plasma membrane ATP synthesis"/>
    <property type="evidence" value="ECO:0007669"/>
    <property type="project" value="TreeGrafter"/>
</dbReference>
<dbReference type="SUPFAM" id="SSF81336">
    <property type="entry name" value="F1F0 ATP synthase subunit A"/>
    <property type="match status" value="1"/>
</dbReference>
<dbReference type="GO" id="GO:0045259">
    <property type="term" value="C:proton-transporting ATP synthase complex"/>
    <property type="evidence" value="ECO:0007669"/>
    <property type="project" value="UniProtKB-KW"/>
</dbReference>
<keyword evidence="3" id="KW-0813">Transport</keyword>
<protein>
    <submittedName>
        <fullName evidence="12">ATP synthase subunit a</fullName>
    </submittedName>
</protein>
<reference evidence="12" key="1">
    <citation type="submission" date="2019-08" db="EMBL/GenBank/DDBJ databases">
        <authorList>
            <person name="Kucharzyk K."/>
            <person name="Murdoch R.W."/>
            <person name="Higgins S."/>
            <person name="Loffler F."/>
        </authorList>
    </citation>
    <scope>NUCLEOTIDE SEQUENCE</scope>
</reference>
<keyword evidence="6" id="KW-0375">Hydrogen ion transport</keyword>
<evidence type="ECO:0000256" key="9">
    <source>
        <dbReference type="ARBA" id="ARBA00023136"/>
    </source>
</evidence>
<keyword evidence="7 11" id="KW-1133">Transmembrane helix</keyword>
<dbReference type="PANTHER" id="PTHR42823:SF3">
    <property type="entry name" value="ATP SYNTHASE SUBUNIT A, CHLOROPLASTIC"/>
    <property type="match status" value="1"/>
</dbReference>
<feature type="transmembrane region" description="Helical" evidence="11">
    <location>
        <begin position="80"/>
        <end position="100"/>
    </location>
</feature>
<evidence type="ECO:0000256" key="11">
    <source>
        <dbReference type="SAM" id="Phobius"/>
    </source>
</evidence>
<evidence type="ECO:0000256" key="3">
    <source>
        <dbReference type="ARBA" id="ARBA00022448"/>
    </source>
</evidence>
<keyword evidence="9 11" id="KW-0472">Membrane</keyword>
<keyword evidence="4" id="KW-0138">CF(0)</keyword>
<feature type="transmembrane region" description="Helical" evidence="11">
    <location>
        <begin position="106"/>
        <end position="127"/>
    </location>
</feature>
<dbReference type="AlphaFoldDB" id="A0A645EN72"/>
<dbReference type="InterPro" id="IPR000568">
    <property type="entry name" value="ATP_synth_F0_asu"/>
</dbReference>
<feature type="transmembrane region" description="Helical" evidence="11">
    <location>
        <begin position="190"/>
        <end position="211"/>
    </location>
</feature>
<gene>
    <name evidence="12" type="primary">atpB_35</name>
    <name evidence="12" type="ORF">SDC9_150698</name>
</gene>
<keyword evidence="5 11" id="KW-0812">Transmembrane</keyword>
<evidence type="ECO:0000256" key="2">
    <source>
        <dbReference type="ARBA" id="ARBA00006810"/>
    </source>
</evidence>
<keyword evidence="8" id="KW-0406">Ion transport</keyword>